<dbReference type="AlphaFoldDB" id="A0AAE0RTZ8"/>
<proteinExistence type="predicted"/>
<reference evidence="1" key="3">
    <citation type="submission" date="2023-05" db="EMBL/GenBank/DDBJ databases">
        <authorList>
            <person name="Smith C.H."/>
        </authorList>
    </citation>
    <scope>NUCLEOTIDE SEQUENCE</scope>
    <source>
        <strain evidence="1">CHS0354</strain>
        <tissue evidence="1">Mantle</tissue>
    </source>
</reference>
<accession>A0AAE0RTZ8</accession>
<dbReference type="EMBL" id="JAEAOA010000292">
    <property type="protein sequence ID" value="KAK3579622.1"/>
    <property type="molecule type" value="Genomic_DNA"/>
</dbReference>
<evidence type="ECO:0000313" key="1">
    <source>
        <dbReference type="EMBL" id="KAK3579622.1"/>
    </source>
</evidence>
<name>A0AAE0RTZ8_9BIVA</name>
<reference evidence="1" key="1">
    <citation type="journal article" date="2021" name="Genome Biol. Evol.">
        <title>A High-Quality Reference Genome for a Parasitic Bivalve with Doubly Uniparental Inheritance (Bivalvia: Unionida).</title>
        <authorList>
            <person name="Smith C.H."/>
        </authorList>
    </citation>
    <scope>NUCLEOTIDE SEQUENCE</scope>
    <source>
        <strain evidence="1">CHS0354</strain>
    </source>
</reference>
<keyword evidence="2" id="KW-1185">Reference proteome</keyword>
<gene>
    <name evidence="1" type="ORF">CHS0354_003753</name>
</gene>
<organism evidence="1 2">
    <name type="scientific">Potamilus streckersoni</name>
    <dbReference type="NCBI Taxonomy" id="2493646"/>
    <lineage>
        <taxon>Eukaryota</taxon>
        <taxon>Metazoa</taxon>
        <taxon>Spiralia</taxon>
        <taxon>Lophotrochozoa</taxon>
        <taxon>Mollusca</taxon>
        <taxon>Bivalvia</taxon>
        <taxon>Autobranchia</taxon>
        <taxon>Heteroconchia</taxon>
        <taxon>Palaeoheterodonta</taxon>
        <taxon>Unionida</taxon>
        <taxon>Unionoidea</taxon>
        <taxon>Unionidae</taxon>
        <taxon>Ambleminae</taxon>
        <taxon>Lampsilini</taxon>
        <taxon>Potamilus</taxon>
    </lineage>
</organism>
<dbReference type="Proteomes" id="UP001195483">
    <property type="component" value="Unassembled WGS sequence"/>
</dbReference>
<comment type="caution">
    <text evidence="1">The sequence shown here is derived from an EMBL/GenBank/DDBJ whole genome shotgun (WGS) entry which is preliminary data.</text>
</comment>
<protein>
    <submittedName>
        <fullName evidence="1">Uncharacterized protein</fullName>
    </submittedName>
</protein>
<sequence length="64" mass="7616">MTPDMPPFDARVPYSRNPWVFSNCSVRTFKQTLKHRIEIVRKGNKYLISHQPLPYEKTFTTAFK</sequence>
<reference evidence="1" key="2">
    <citation type="journal article" date="2021" name="Genome Biol. Evol.">
        <title>Developing a high-quality reference genome for a parasitic bivalve with doubly uniparental inheritance (Bivalvia: Unionida).</title>
        <authorList>
            <person name="Smith C.H."/>
        </authorList>
    </citation>
    <scope>NUCLEOTIDE SEQUENCE</scope>
    <source>
        <strain evidence="1">CHS0354</strain>
        <tissue evidence="1">Mantle</tissue>
    </source>
</reference>
<evidence type="ECO:0000313" key="2">
    <source>
        <dbReference type="Proteomes" id="UP001195483"/>
    </source>
</evidence>